<comment type="caution">
    <text evidence="1">The sequence shown here is derived from an EMBL/GenBank/DDBJ whole genome shotgun (WGS) entry which is preliminary data.</text>
</comment>
<dbReference type="Gene3D" id="2.40.420.20">
    <property type="match status" value="1"/>
</dbReference>
<accession>A0A660SGN6</accession>
<sequence length="55" mass="5897">FIVRGGRAHRVIPEIGLTGGDYLEVKSGIHAGDTVVVFGQEFLEDGDAVKVEVRS</sequence>
<dbReference type="AlphaFoldDB" id="A0A660SGN6"/>
<dbReference type="EMBL" id="QNBE01000058">
    <property type="protein sequence ID" value="RKX69954.1"/>
    <property type="molecule type" value="Genomic_DNA"/>
</dbReference>
<gene>
    <name evidence="1" type="ORF">DRP53_06605</name>
</gene>
<dbReference type="Proteomes" id="UP000268469">
    <property type="component" value="Unassembled WGS sequence"/>
</dbReference>
<feature type="non-terminal residue" evidence="1">
    <location>
        <position position="1"/>
    </location>
</feature>
<name>A0A660SGN6_UNCW3</name>
<proteinExistence type="predicted"/>
<evidence type="ECO:0000313" key="2">
    <source>
        <dbReference type="Proteomes" id="UP000268469"/>
    </source>
</evidence>
<evidence type="ECO:0000313" key="1">
    <source>
        <dbReference type="EMBL" id="RKX69954.1"/>
    </source>
</evidence>
<reference evidence="1 2" key="1">
    <citation type="submission" date="2018-06" db="EMBL/GenBank/DDBJ databases">
        <title>Extensive metabolic versatility and redundancy in microbially diverse, dynamic hydrothermal sediments.</title>
        <authorList>
            <person name="Dombrowski N."/>
            <person name="Teske A."/>
            <person name="Baker B.J."/>
        </authorList>
    </citation>
    <scope>NUCLEOTIDE SEQUENCE [LARGE SCALE GENOMIC DNA]</scope>
    <source>
        <strain evidence="1">B36_G15</strain>
    </source>
</reference>
<organism evidence="1 2">
    <name type="scientific">candidate division WOR-3 bacterium</name>
    <dbReference type="NCBI Taxonomy" id="2052148"/>
    <lineage>
        <taxon>Bacteria</taxon>
        <taxon>Bacteria division WOR-3</taxon>
    </lineage>
</organism>
<protein>
    <submittedName>
        <fullName evidence="1">Efflux RND transporter periplasmic adaptor subunit</fullName>
    </submittedName>
</protein>